<feature type="region of interest" description="Disordered" evidence="1">
    <location>
        <begin position="1"/>
        <end position="49"/>
    </location>
</feature>
<evidence type="ECO:0000256" key="1">
    <source>
        <dbReference type="SAM" id="MobiDB-lite"/>
    </source>
</evidence>
<feature type="non-terminal residue" evidence="2">
    <location>
        <position position="1"/>
    </location>
</feature>
<sequence length="69" mass="7391">WRSRPSWRSRARRRPRRRGCASGRPGCGPWASAPRPAHGLRASSSPSNRASTAFVVYSGAHADTSTASG</sequence>
<reference evidence="2" key="1">
    <citation type="submission" date="2020-02" db="EMBL/GenBank/DDBJ databases">
        <authorList>
            <person name="Meier V. D."/>
        </authorList>
    </citation>
    <scope>NUCLEOTIDE SEQUENCE</scope>
    <source>
        <strain evidence="2">AVDCRST_MAG68</strain>
    </source>
</reference>
<feature type="compositionally biased region" description="Low complexity" evidence="1">
    <location>
        <begin position="20"/>
        <end position="29"/>
    </location>
</feature>
<protein>
    <submittedName>
        <fullName evidence="2">Uncharacterized protein</fullName>
    </submittedName>
</protein>
<proteinExistence type="predicted"/>
<dbReference type="EMBL" id="CADCTW010000062">
    <property type="protein sequence ID" value="CAA9309263.1"/>
    <property type="molecule type" value="Genomic_DNA"/>
</dbReference>
<feature type="non-terminal residue" evidence="2">
    <location>
        <position position="69"/>
    </location>
</feature>
<accession>A0A6J4KMU9</accession>
<evidence type="ECO:0000313" key="2">
    <source>
        <dbReference type="EMBL" id="CAA9309263.1"/>
    </source>
</evidence>
<dbReference type="AlphaFoldDB" id="A0A6J4KMU9"/>
<organism evidence="2">
    <name type="scientific">uncultured Gemmatimonadota bacterium</name>
    <dbReference type="NCBI Taxonomy" id="203437"/>
    <lineage>
        <taxon>Bacteria</taxon>
        <taxon>Pseudomonadati</taxon>
        <taxon>Gemmatimonadota</taxon>
        <taxon>environmental samples</taxon>
    </lineage>
</organism>
<name>A0A6J4KMU9_9BACT</name>
<feature type="compositionally biased region" description="Basic residues" evidence="1">
    <location>
        <begin position="1"/>
        <end position="19"/>
    </location>
</feature>
<gene>
    <name evidence="2" type="ORF">AVDCRST_MAG68-1174</name>
</gene>